<dbReference type="HOGENOM" id="CLU_008023_1_0_9"/>
<comment type="catalytic activity">
    <reaction evidence="1">
        <text>(7,8-dihydropterin-6-yl)methyl diphosphate + 4-aminobenzoate = 7,8-dihydropteroate + diphosphate</text>
        <dbReference type="Rhea" id="RHEA:19949"/>
        <dbReference type="ChEBI" id="CHEBI:17836"/>
        <dbReference type="ChEBI" id="CHEBI:17839"/>
        <dbReference type="ChEBI" id="CHEBI:33019"/>
        <dbReference type="ChEBI" id="CHEBI:72950"/>
        <dbReference type="EC" id="2.5.1.15"/>
    </reaction>
</comment>
<dbReference type="PANTHER" id="PTHR20941:SF1">
    <property type="entry name" value="FOLIC ACID SYNTHESIS PROTEIN FOL1"/>
    <property type="match status" value="1"/>
</dbReference>
<dbReference type="InterPro" id="IPR006390">
    <property type="entry name" value="DHP_synth_dom"/>
</dbReference>
<dbReference type="PROSITE" id="PS00793">
    <property type="entry name" value="DHPS_2"/>
    <property type="match status" value="1"/>
</dbReference>
<dbReference type="eggNOG" id="COG0294">
    <property type="taxonomic scope" value="Bacteria"/>
</dbReference>
<dbReference type="InterPro" id="IPR011005">
    <property type="entry name" value="Dihydropteroate_synth-like_sf"/>
</dbReference>
<dbReference type="GO" id="GO:0005829">
    <property type="term" value="C:cytosol"/>
    <property type="evidence" value="ECO:0007669"/>
    <property type="project" value="TreeGrafter"/>
</dbReference>
<dbReference type="EMBL" id="HF563609">
    <property type="protein sequence ID" value="CDI40986.1"/>
    <property type="molecule type" value="Genomic_DNA"/>
</dbReference>
<comment type="similarity">
    <text evidence="4">Belongs to the DHPS family.</text>
</comment>
<dbReference type="SUPFAM" id="SSF51717">
    <property type="entry name" value="Dihydropteroate synthetase-like"/>
    <property type="match status" value="1"/>
</dbReference>
<dbReference type="UniPathway" id="UPA00077">
    <property type="reaction ID" value="UER00156"/>
</dbReference>
<keyword evidence="9" id="KW-0460">Magnesium</keyword>
<evidence type="ECO:0000256" key="10">
    <source>
        <dbReference type="ARBA" id="ARBA00022909"/>
    </source>
</evidence>
<name>U4QL98_TEPAE</name>
<evidence type="ECO:0000313" key="15">
    <source>
        <dbReference type="Proteomes" id="UP000010802"/>
    </source>
</evidence>
<dbReference type="Pfam" id="PF00809">
    <property type="entry name" value="Pterin_bind"/>
    <property type="match status" value="1"/>
</dbReference>
<accession>U4QL98</accession>
<proteinExistence type="inferred from homology"/>
<dbReference type="KEGG" id="tae:TepiRe1_2423"/>
<evidence type="ECO:0000256" key="9">
    <source>
        <dbReference type="ARBA" id="ARBA00022842"/>
    </source>
</evidence>
<dbReference type="GO" id="GO:0046872">
    <property type="term" value="F:metal ion binding"/>
    <property type="evidence" value="ECO:0007669"/>
    <property type="project" value="UniProtKB-KW"/>
</dbReference>
<keyword evidence="15" id="KW-1185">Reference proteome</keyword>
<dbReference type="AlphaFoldDB" id="U4QL98"/>
<keyword evidence="7 14" id="KW-0808">Transferase</keyword>
<dbReference type="STRING" id="1209989.TepRe1_2255"/>
<evidence type="ECO:0000256" key="3">
    <source>
        <dbReference type="ARBA" id="ARBA00004763"/>
    </source>
</evidence>
<dbReference type="GO" id="GO:0046656">
    <property type="term" value="P:folic acid biosynthetic process"/>
    <property type="evidence" value="ECO:0007669"/>
    <property type="project" value="UniProtKB-KW"/>
</dbReference>
<evidence type="ECO:0000313" key="14">
    <source>
        <dbReference type="EMBL" id="CDI40986.1"/>
    </source>
</evidence>
<comment type="function">
    <text evidence="12">Catalyzes the condensation of para-aminobenzoate (pABA) with 6-hydroxymethyl-7,8-dihydropterin diphosphate (DHPt-PP) to form 7,8-dihydropteroate (H2Pte), the immediate precursor of folate derivatives.</text>
</comment>
<evidence type="ECO:0000256" key="6">
    <source>
        <dbReference type="ARBA" id="ARBA00016919"/>
    </source>
</evidence>
<dbReference type="InterPro" id="IPR000489">
    <property type="entry name" value="Pterin-binding_dom"/>
</dbReference>
<comment type="pathway">
    <text evidence="3">Cofactor biosynthesis; tetrahydrofolate biosynthesis; 7,8-dihydrofolate from 2-amino-4-hydroxy-6-hydroxymethyl-7,8-dihydropteridine diphosphate and 4-aminobenzoate: step 1/2.</text>
</comment>
<evidence type="ECO:0000259" key="13">
    <source>
        <dbReference type="PROSITE" id="PS50972"/>
    </source>
</evidence>
<protein>
    <recommendedName>
        <fullName evidence="6">Dihydropteroate synthase</fullName>
        <ecNumber evidence="5">2.5.1.15</ecNumber>
    </recommendedName>
    <alternativeName>
        <fullName evidence="11">Dihydropteroate pyrophosphorylase</fullName>
    </alternativeName>
</protein>
<dbReference type="GO" id="GO:0046654">
    <property type="term" value="P:tetrahydrofolate biosynthetic process"/>
    <property type="evidence" value="ECO:0007669"/>
    <property type="project" value="UniProtKB-UniPathway"/>
</dbReference>
<dbReference type="PROSITE" id="PS50972">
    <property type="entry name" value="PTERIN_BINDING"/>
    <property type="match status" value="1"/>
</dbReference>
<evidence type="ECO:0000256" key="1">
    <source>
        <dbReference type="ARBA" id="ARBA00000012"/>
    </source>
</evidence>
<evidence type="ECO:0000256" key="4">
    <source>
        <dbReference type="ARBA" id="ARBA00009503"/>
    </source>
</evidence>
<dbReference type="GO" id="GO:0004156">
    <property type="term" value="F:dihydropteroate synthase activity"/>
    <property type="evidence" value="ECO:0007669"/>
    <property type="project" value="UniProtKB-EC"/>
</dbReference>
<reference evidence="15" key="1">
    <citation type="journal article" date="2013" name="Genome Announc.">
        <title>First genome sequence of a syntrophic acetate-oxidizing bacterium, Tepidanaerobacter acetatoxydans strain Re1.</title>
        <authorList>
            <person name="Manzoor S."/>
            <person name="Bongcam-Rudloff E."/>
            <person name="Schnurer A."/>
            <person name="Muller B."/>
        </authorList>
    </citation>
    <scope>NUCLEOTIDE SEQUENCE [LARGE SCALE GENOMIC DNA]</scope>
    <source>
        <strain evidence="15">Re1</strain>
    </source>
</reference>
<evidence type="ECO:0000256" key="11">
    <source>
        <dbReference type="ARBA" id="ARBA00030193"/>
    </source>
</evidence>
<dbReference type="Gene3D" id="3.20.20.20">
    <property type="entry name" value="Dihydropteroate synthase-like"/>
    <property type="match status" value="1"/>
</dbReference>
<dbReference type="FunFam" id="3.20.20.20:FF:000006">
    <property type="entry name" value="Dihydropteroate synthase"/>
    <property type="match status" value="1"/>
</dbReference>
<dbReference type="EC" id="2.5.1.15" evidence="5"/>
<dbReference type="PANTHER" id="PTHR20941">
    <property type="entry name" value="FOLATE SYNTHESIS PROTEINS"/>
    <property type="match status" value="1"/>
</dbReference>
<evidence type="ECO:0000256" key="5">
    <source>
        <dbReference type="ARBA" id="ARBA00012458"/>
    </source>
</evidence>
<evidence type="ECO:0000256" key="2">
    <source>
        <dbReference type="ARBA" id="ARBA00001946"/>
    </source>
</evidence>
<evidence type="ECO:0000256" key="8">
    <source>
        <dbReference type="ARBA" id="ARBA00022723"/>
    </source>
</evidence>
<keyword evidence="10" id="KW-0289">Folate biosynthesis</keyword>
<evidence type="ECO:0000256" key="12">
    <source>
        <dbReference type="ARBA" id="ARBA00053449"/>
    </source>
</evidence>
<dbReference type="Proteomes" id="UP000010802">
    <property type="component" value="Chromosome"/>
</dbReference>
<gene>
    <name evidence="14" type="ordered locus">TEPIRE1_2423</name>
</gene>
<sequence length="403" mass="45454">MKGDSFDMILEISQEYLKNEMKKVNAHPASFNIFKDKSMIIPLKLFDIPTPGANIIKQEMLSSGGDAVVHKNAVDCNVETSDIILLGTKKHYNILMEKLQKMPYFKLDKACCELKKFFSTEKTNFIKSPWGRTLSFDKTRVMGIINVTSDSFYSGSRKQSIQEILDTARDMIQSGADVVDIGGMSTRPGSDPISEEDEAKRVVMAIKAIRENYHDIMISVDTYRSNVAEKALEAGADIINDVSGFSFDQKLVEVAAKSNAPYILMHIKGTPKNMQENPTYDDLIKEIAQYFIDKINYAISFNMDENNIILDPGLGFGKTYKDNMEIMDRVRELQSLHRPLLIAASRKSFIGKALDLKSADDRLEGTLAITALCAYQDVDMVRVHDVKENVRIIEMVEAIKCRR</sequence>
<organism evidence="14 15">
    <name type="scientific">Tepidanaerobacter acetatoxydans (strain DSM 21804 / JCM 16047 / Re1)</name>
    <dbReference type="NCBI Taxonomy" id="1209989"/>
    <lineage>
        <taxon>Bacteria</taxon>
        <taxon>Bacillati</taxon>
        <taxon>Bacillota</taxon>
        <taxon>Clostridia</taxon>
        <taxon>Thermosediminibacterales</taxon>
        <taxon>Tepidanaerobacteraceae</taxon>
        <taxon>Tepidanaerobacter</taxon>
    </lineage>
</organism>
<comment type="cofactor">
    <cofactor evidence="2">
        <name>Mg(2+)</name>
        <dbReference type="ChEBI" id="CHEBI:18420"/>
    </cofactor>
</comment>
<dbReference type="CDD" id="cd00739">
    <property type="entry name" value="DHPS"/>
    <property type="match status" value="1"/>
</dbReference>
<keyword evidence="8" id="KW-0479">Metal-binding</keyword>
<dbReference type="InterPro" id="IPR045031">
    <property type="entry name" value="DHP_synth-like"/>
</dbReference>
<evidence type="ECO:0000256" key="7">
    <source>
        <dbReference type="ARBA" id="ARBA00022679"/>
    </source>
</evidence>
<feature type="domain" description="Pterin-binding" evidence="13">
    <location>
        <begin position="139"/>
        <end position="394"/>
    </location>
</feature>
<dbReference type="NCBIfam" id="TIGR01496">
    <property type="entry name" value="DHPS"/>
    <property type="match status" value="1"/>
</dbReference>